<dbReference type="Proteomes" id="UP001174934">
    <property type="component" value="Unassembled WGS sequence"/>
</dbReference>
<sequence>MPILCPDQVADAAWLESVREWKSCLEHLVAEHKKSLADTYKRYEHVAAPEILDALFADWESRARVVSLWVKNFGGPYKRRHDQLNVAIKWQTQFQHYDQLVQDLSDIAELLRQQESGIPFSQRDIQEHIIAPRGDSILEFSNASTEGAPVHRFRVSSHMLSETSPIFARMFSKNDSEDGREDLKDDLPPPPTPFTCVDGSRVLVYRMPQIELNQDSSMTILLHAAHMHNDQVPRDITYEQFVAVAATSIRYRCSKPLDLVVEHRWLPQWIHKATDDIPDGLVLISYAFGMRCLFSRVTKTAILSLADESELQAKNWPAAIKDKMWAVRSTKVAQVVAACSSTISEYLNPIKPPPPPPSSSSFSANTPTSIGFASSPSPGALDFSSTPRCPKGSHGCDATNLGWLMLVCNELQLLSGMFQPALSAGLKPPPQRSLAQMLDALRSMNSPPHPIHPGRGVCDPAPAFRSAINDIFNSVSGLTIAEIDGVRQDWVVSNKGLDEPTVAATLNLNSSSNGNGLPSAVTKALKEEHICAKILEAVETFGDLHAVAMVTPAFYTAYKKHELVIMRSIIKADRRR</sequence>
<keyword evidence="3" id="KW-1185">Reference proteome</keyword>
<evidence type="ECO:0000313" key="2">
    <source>
        <dbReference type="EMBL" id="KAK0628254.1"/>
    </source>
</evidence>
<organism evidence="2 3">
    <name type="scientific">Bombardia bombarda</name>
    <dbReference type="NCBI Taxonomy" id="252184"/>
    <lineage>
        <taxon>Eukaryota</taxon>
        <taxon>Fungi</taxon>
        <taxon>Dikarya</taxon>
        <taxon>Ascomycota</taxon>
        <taxon>Pezizomycotina</taxon>
        <taxon>Sordariomycetes</taxon>
        <taxon>Sordariomycetidae</taxon>
        <taxon>Sordariales</taxon>
        <taxon>Lasiosphaeriaceae</taxon>
        <taxon>Bombardia</taxon>
    </lineage>
</organism>
<evidence type="ECO:0008006" key="4">
    <source>
        <dbReference type="Google" id="ProtNLM"/>
    </source>
</evidence>
<dbReference type="EMBL" id="JAULSR010000002">
    <property type="protein sequence ID" value="KAK0628254.1"/>
    <property type="molecule type" value="Genomic_DNA"/>
</dbReference>
<reference evidence="2" key="1">
    <citation type="submission" date="2023-06" db="EMBL/GenBank/DDBJ databases">
        <title>Genome-scale phylogeny and comparative genomics of the fungal order Sordariales.</title>
        <authorList>
            <consortium name="Lawrence Berkeley National Laboratory"/>
            <person name="Hensen N."/>
            <person name="Bonometti L."/>
            <person name="Westerberg I."/>
            <person name="Brannstrom I.O."/>
            <person name="Guillou S."/>
            <person name="Cros-Aarteil S."/>
            <person name="Calhoun S."/>
            <person name="Haridas S."/>
            <person name="Kuo A."/>
            <person name="Mondo S."/>
            <person name="Pangilinan J."/>
            <person name="Riley R."/>
            <person name="LaButti K."/>
            <person name="Andreopoulos B."/>
            <person name="Lipzen A."/>
            <person name="Chen C."/>
            <person name="Yanf M."/>
            <person name="Daum C."/>
            <person name="Ng V."/>
            <person name="Clum A."/>
            <person name="Steindorff A."/>
            <person name="Ohm R."/>
            <person name="Martin F."/>
            <person name="Silar P."/>
            <person name="Natvig D."/>
            <person name="Lalanne C."/>
            <person name="Gautier V."/>
            <person name="Ament-velasquez S.L."/>
            <person name="Kruys A."/>
            <person name="Hutchinson M.I."/>
            <person name="Powell A.J."/>
            <person name="Barry K."/>
            <person name="Miller A.N."/>
            <person name="Grigoriev I.V."/>
            <person name="Debuchy R."/>
            <person name="Gladieux P."/>
            <person name="Thoren M.H."/>
            <person name="Johannesson H."/>
        </authorList>
    </citation>
    <scope>NUCLEOTIDE SEQUENCE</scope>
    <source>
        <strain evidence="2">SMH3391-2</strain>
    </source>
</reference>
<gene>
    <name evidence="2" type="ORF">B0T17DRAFT_486839</name>
</gene>
<comment type="caution">
    <text evidence="2">The sequence shown here is derived from an EMBL/GenBank/DDBJ whole genome shotgun (WGS) entry which is preliminary data.</text>
</comment>
<feature type="non-terminal residue" evidence="2">
    <location>
        <position position="576"/>
    </location>
</feature>
<proteinExistence type="predicted"/>
<evidence type="ECO:0000313" key="3">
    <source>
        <dbReference type="Proteomes" id="UP001174934"/>
    </source>
</evidence>
<feature type="region of interest" description="Disordered" evidence="1">
    <location>
        <begin position="349"/>
        <end position="368"/>
    </location>
</feature>
<dbReference type="AlphaFoldDB" id="A0AA39X6L2"/>
<name>A0AA39X6L2_9PEZI</name>
<accession>A0AA39X6L2</accession>
<evidence type="ECO:0000256" key="1">
    <source>
        <dbReference type="SAM" id="MobiDB-lite"/>
    </source>
</evidence>
<protein>
    <recommendedName>
        <fullName evidence="4">BTB domain-containing protein</fullName>
    </recommendedName>
</protein>